<dbReference type="SUPFAM" id="SSF53223">
    <property type="entry name" value="Aminoacid dehydrogenase-like, N-terminal domain"/>
    <property type="match status" value="1"/>
</dbReference>
<sequence length="248" mass="28138">MNLYALIGFPLGHSFSKRYFTEKFQREGLAETHVYELFELPEANELPALVAQWPELKGLNVTIPHKKAVLPFLTELDSLAERIGAVNVIKVQSDGTLKGYNSDYWGFRWSLERWEPFQQLQPKKALILGDGGATKAVRIALEDLGITYKTVSRKESDSFLNYSDLNADVLAEYSLIINATPLGTYPNVDACPDLPYASLTEQNLLYDLVYNPEETLFMKRGAEHGAATHNGYRMLELQAEKSWEIWNE</sequence>
<dbReference type="PANTHER" id="PTHR21089">
    <property type="entry name" value="SHIKIMATE DEHYDROGENASE"/>
    <property type="match status" value="1"/>
</dbReference>
<dbReference type="Proteomes" id="UP000239590">
    <property type="component" value="Unassembled WGS sequence"/>
</dbReference>
<evidence type="ECO:0000256" key="1">
    <source>
        <dbReference type="ARBA" id="ARBA00004871"/>
    </source>
</evidence>
<dbReference type="GO" id="GO:0019632">
    <property type="term" value="P:shikimate metabolic process"/>
    <property type="evidence" value="ECO:0007669"/>
    <property type="project" value="TreeGrafter"/>
</dbReference>
<dbReference type="RefSeq" id="WP_104713011.1">
    <property type="nucleotide sequence ID" value="NZ_PTRA01000001.1"/>
</dbReference>
<dbReference type="PANTHER" id="PTHR21089:SF1">
    <property type="entry name" value="BIFUNCTIONAL 3-DEHYDROQUINATE DEHYDRATASE_SHIKIMATE DEHYDROGENASE, CHLOROPLASTIC"/>
    <property type="match status" value="1"/>
</dbReference>
<dbReference type="Gene3D" id="3.40.50.720">
    <property type="entry name" value="NAD(P)-binding Rossmann-like Domain"/>
    <property type="match status" value="1"/>
</dbReference>
<dbReference type="InterPro" id="IPR036291">
    <property type="entry name" value="NAD(P)-bd_dom_sf"/>
</dbReference>
<dbReference type="AlphaFoldDB" id="A0A2S7IS82"/>
<dbReference type="EC" id="1.1.1.25" evidence="5"/>
<dbReference type="GO" id="GO:0050661">
    <property type="term" value="F:NADP binding"/>
    <property type="evidence" value="ECO:0007669"/>
    <property type="project" value="TreeGrafter"/>
</dbReference>
<dbReference type="SUPFAM" id="SSF51735">
    <property type="entry name" value="NAD(P)-binding Rossmann-fold domains"/>
    <property type="match status" value="1"/>
</dbReference>
<name>A0A2S7IS82_9BACT</name>
<keyword evidence="3" id="KW-0057">Aromatic amino acid biosynthesis</keyword>
<evidence type="ECO:0000256" key="3">
    <source>
        <dbReference type="ARBA" id="ARBA00023141"/>
    </source>
</evidence>
<gene>
    <name evidence="5" type="primary">aroE</name>
    <name evidence="5" type="ORF">C5O19_13480</name>
</gene>
<reference evidence="6" key="1">
    <citation type="submission" date="2018-02" db="EMBL/GenBank/DDBJ databases">
        <title>Genome sequencing of Solimonas sp. HR-BB.</title>
        <authorList>
            <person name="Lee Y."/>
            <person name="Jeon C.O."/>
        </authorList>
    </citation>
    <scope>NUCLEOTIDE SEQUENCE [LARGE SCALE GENOMIC DNA]</scope>
    <source>
        <strain evidence="6">HR-U</strain>
    </source>
</reference>
<comment type="caution">
    <text evidence="5">The sequence shown here is derived from an EMBL/GenBank/DDBJ whole genome shotgun (WGS) entry which is preliminary data.</text>
</comment>
<dbReference type="GO" id="GO:0009073">
    <property type="term" value="P:aromatic amino acid family biosynthetic process"/>
    <property type="evidence" value="ECO:0007669"/>
    <property type="project" value="UniProtKB-KW"/>
</dbReference>
<accession>A0A2S7IS82</accession>
<organism evidence="5 6">
    <name type="scientific">Siphonobacter curvatus</name>
    <dbReference type="NCBI Taxonomy" id="2094562"/>
    <lineage>
        <taxon>Bacteria</taxon>
        <taxon>Pseudomonadati</taxon>
        <taxon>Bacteroidota</taxon>
        <taxon>Cytophagia</taxon>
        <taxon>Cytophagales</taxon>
        <taxon>Cytophagaceae</taxon>
        <taxon>Siphonobacter</taxon>
    </lineage>
</organism>
<evidence type="ECO:0000313" key="5">
    <source>
        <dbReference type="EMBL" id="PQA60581.1"/>
    </source>
</evidence>
<keyword evidence="6" id="KW-1185">Reference proteome</keyword>
<protein>
    <submittedName>
        <fullName evidence="5">Shikimate dehydrogenase</fullName>
        <ecNumber evidence="5">1.1.1.25</ecNumber>
    </submittedName>
</protein>
<evidence type="ECO:0000313" key="6">
    <source>
        <dbReference type="Proteomes" id="UP000239590"/>
    </source>
</evidence>
<keyword evidence="2 5" id="KW-0560">Oxidoreductase</keyword>
<dbReference type="Gene3D" id="3.40.50.10860">
    <property type="entry name" value="Leucine Dehydrogenase, chain A, domain 1"/>
    <property type="match status" value="1"/>
</dbReference>
<dbReference type="CDD" id="cd01065">
    <property type="entry name" value="NAD_bind_Shikimate_DH"/>
    <property type="match status" value="1"/>
</dbReference>
<dbReference type="GO" id="GO:0005829">
    <property type="term" value="C:cytosol"/>
    <property type="evidence" value="ECO:0007669"/>
    <property type="project" value="TreeGrafter"/>
</dbReference>
<dbReference type="Pfam" id="PF08501">
    <property type="entry name" value="Shikimate_dh_N"/>
    <property type="match status" value="1"/>
</dbReference>
<dbReference type="OrthoDB" id="9792692at2"/>
<dbReference type="InterPro" id="IPR013708">
    <property type="entry name" value="Shikimate_DH-bd_N"/>
</dbReference>
<dbReference type="InterPro" id="IPR046346">
    <property type="entry name" value="Aminoacid_DH-like_N_sf"/>
</dbReference>
<feature type="domain" description="Shikimate dehydrogenase substrate binding N-terminal" evidence="4">
    <location>
        <begin position="6"/>
        <end position="89"/>
    </location>
</feature>
<keyword evidence="3" id="KW-0028">Amino-acid biosynthesis</keyword>
<dbReference type="EMBL" id="PTRA01000001">
    <property type="protein sequence ID" value="PQA60581.1"/>
    <property type="molecule type" value="Genomic_DNA"/>
</dbReference>
<evidence type="ECO:0000256" key="2">
    <source>
        <dbReference type="ARBA" id="ARBA00023002"/>
    </source>
</evidence>
<evidence type="ECO:0000259" key="4">
    <source>
        <dbReference type="Pfam" id="PF08501"/>
    </source>
</evidence>
<dbReference type="GO" id="GO:0004764">
    <property type="term" value="F:shikimate 3-dehydrogenase (NADP+) activity"/>
    <property type="evidence" value="ECO:0007669"/>
    <property type="project" value="UniProtKB-EC"/>
</dbReference>
<dbReference type="GO" id="GO:0009423">
    <property type="term" value="P:chorismate biosynthetic process"/>
    <property type="evidence" value="ECO:0007669"/>
    <property type="project" value="TreeGrafter"/>
</dbReference>
<dbReference type="InterPro" id="IPR022893">
    <property type="entry name" value="Shikimate_DH_fam"/>
</dbReference>
<comment type="pathway">
    <text evidence="1">Metabolic intermediate biosynthesis; chorismate biosynthesis; chorismate from D-erythrose 4-phosphate and phosphoenolpyruvate: step 4/7.</text>
</comment>
<proteinExistence type="predicted"/>